<accession>A0A1R3JF18</accession>
<sequence>MAEYMVVEEVAENVLASPISLADTHYELRPILHPTATPTMHGARESLNARLYAGLTIALLIYARNKGWVDTKNSEEEMFEKEIETVDRVTKPYGKRF</sequence>
<reference evidence="2" key="1">
    <citation type="submission" date="2013-09" db="EMBL/GenBank/DDBJ databases">
        <title>Corchorus olitorius genome sequencing.</title>
        <authorList>
            <person name="Alam M."/>
            <person name="Haque M.S."/>
            <person name="Islam M.S."/>
            <person name="Emdad E.M."/>
            <person name="Islam M.M."/>
            <person name="Ahmed B."/>
            <person name="Halim A."/>
            <person name="Hossen Q.M.M."/>
            <person name="Hossain M.Z."/>
            <person name="Ahmed R."/>
            <person name="Khan M.M."/>
            <person name="Islam R."/>
            <person name="Rashid M.M."/>
            <person name="Khan S.A."/>
            <person name="Rahman M.S."/>
            <person name="Alam M."/>
            <person name="Yahiya A.S."/>
            <person name="Khan M.S."/>
            <person name="Azam M.S."/>
            <person name="Haque T."/>
            <person name="Lashkar M.Z.H."/>
            <person name="Akhand A.I."/>
            <person name="Morshed G."/>
            <person name="Roy S."/>
            <person name="Uddin K.S."/>
            <person name="Rabeya T."/>
            <person name="Hossain A.S."/>
            <person name="Chowdhury A."/>
            <person name="Snigdha A.R."/>
            <person name="Mortoza M.S."/>
            <person name="Matin S.A."/>
            <person name="Hoque S.M.E."/>
            <person name="Islam M.K."/>
            <person name="Roy D.K."/>
            <person name="Haider R."/>
            <person name="Moosa M.M."/>
            <person name="Elias S.M."/>
            <person name="Hasan A.M."/>
            <person name="Jahan S."/>
            <person name="Shafiuddin M."/>
            <person name="Mahmood N."/>
            <person name="Shommy N.S."/>
        </authorList>
    </citation>
    <scope>NUCLEOTIDE SEQUENCE [LARGE SCALE GENOMIC DNA]</scope>
    <source>
        <strain evidence="2">cv. O-4</strain>
    </source>
</reference>
<comment type="caution">
    <text evidence="1">The sequence shown here is derived from an EMBL/GenBank/DDBJ whole genome shotgun (WGS) entry which is preliminary data.</text>
</comment>
<dbReference type="EMBL" id="AWUE01016262">
    <property type="protein sequence ID" value="OMO93425.1"/>
    <property type="molecule type" value="Genomic_DNA"/>
</dbReference>
<evidence type="ECO:0000313" key="2">
    <source>
        <dbReference type="Proteomes" id="UP000187203"/>
    </source>
</evidence>
<organism evidence="1 2">
    <name type="scientific">Corchorus olitorius</name>
    <dbReference type="NCBI Taxonomy" id="93759"/>
    <lineage>
        <taxon>Eukaryota</taxon>
        <taxon>Viridiplantae</taxon>
        <taxon>Streptophyta</taxon>
        <taxon>Embryophyta</taxon>
        <taxon>Tracheophyta</taxon>
        <taxon>Spermatophyta</taxon>
        <taxon>Magnoliopsida</taxon>
        <taxon>eudicotyledons</taxon>
        <taxon>Gunneridae</taxon>
        <taxon>Pentapetalae</taxon>
        <taxon>rosids</taxon>
        <taxon>malvids</taxon>
        <taxon>Malvales</taxon>
        <taxon>Malvaceae</taxon>
        <taxon>Grewioideae</taxon>
        <taxon>Apeibeae</taxon>
        <taxon>Corchorus</taxon>
    </lineage>
</organism>
<evidence type="ECO:0000313" key="1">
    <source>
        <dbReference type="EMBL" id="OMO93425.1"/>
    </source>
</evidence>
<protein>
    <submittedName>
        <fullName evidence="1">Uncharacterized protein</fullName>
    </submittedName>
</protein>
<dbReference type="Proteomes" id="UP000187203">
    <property type="component" value="Unassembled WGS sequence"/>
</dbReference>
<gene>
    <name evidence="1" type="ORF">COLO4_16856</name>
</gene>
<keyword evidence="2" id="KW-1185">Reference proteome</keyword>
<dbReference type="AlphaFoldDB" id="A0A1R3JF18"/>
<name>A0A1R3JF18_9ROSI</name>
<proteinExistence type="predicted"/>